<dbReference type="SUPFAM" id="SSF53448">
    <property type="entry name" value="Nucleotide-diphospho-sugar transferases"/>
    <property type="match status" value="1"/>
</dbReference>
<keyword evidence="3" id="KW-1185">Reference proteome</keyword>
<dbReference type="InterPro" id="IPR001173">
    <property type="entry name" value="Glyco_trans_2-like"/>
</dbReference>
<feature type="domain" description="Glycosyltransferase 2-like" evidence="1">
    <location>
        <begin position="3"/>
        <end position="153"/>
    </location>
</feature>
<dbReference type="GO" id="GO:0016757">
    <property type="term" value="F:glycosyltransferase activity"/>
    <property type="evidence" value="ECO:0007669"/>
    <property type="project" value="UniProtKB-KW"/>
</dbReference>
<keyword evidence="2" id="KW-0808">Transferase</keyword>
<protein>
    <submittedName>
        <fullName evidence="2">Glycosyltransferase family 2 protein</fullName>
        <ecNumber evidence="2">2.4.-.-</ecNumber>
    </submittedName>
</protein>
<evidence type="ECO:0000259" key="1">
    <source>
        <dbReference type="Pfam" id="PF00535"/>
    </source>
</evidence>
<reference evidence="2 3" key="1">
    <citation type="submission" date="2024-03" db="EMBL/GenBank/DDBJ databases">
        <title>Human intestinal bacterial collection.</title>
        <authorList>
            <person name="Pauvert C."/>
            <person name="Hitch T.C.A."/>
            <person name="Clavel T."/>
        </authorList>
    </citation>
    <scope>NUCLEOTIDE SEQUENCE [LARGE SCALE GENOMIC DNA]</scope>
    <source>
        <strain evidence="2 3">CLA-AP-H18</strain>
    </source>
</reference>
<dbReference type="CDD" id="cd00761">
    <property type="entry name" value="Glyco_tranf_GTA_type"/>
    <property type="match status" value="1"/>
</dbReference>
<dbReference type="RefSeq" id="WP_367286440.1">
    <property type="nucleotide sequence ID" value="NZ_JBBMEY010000018.1"/>
</dbReference>
<organism evidence="2 3">
    <name type="scientific">Ruminococcoides intestinihominis</name>
    <dbReference type="NCBI Taxonomy" id="3133161"/>
    <lineage>
        <taxon>Bacteria</taxon>
        <taxon>Bacillati</taxon>
        <taxon>Bacillota</taxon>
        <taxon>Clostridia</taxon>
        <taxon>Eubacteriales</taxon>
        <taxon>Oscillospiraceae</taxon>
        <taxon>Ruminococcoides</taxon>
    </lineage>
</organism>
<dbReference type="Gene3D" id="3.90.550.10">
    <property type="entry name" value="Spore Coat Polysaccharide Biosynthesis Protein SpsA, Chain A"/>
    <property type="match status" value="1"/>
</dbReference>
<evidence type="ECO:0000313" key="2">
    <source>
        <dbReference type="EMBL" id="MEQ2565738.1"/>
    </source>
</evidence>
<evidence type="ECO:0000313" key="3">
    <source>
        <dbReference type="Proteomes" id="UP001478133"/>
    </source>
</evidence>
<dbReference type="PANTHER" id="PTHR22916">
    <property type="entry name" value="GLYCOSYLTRANSFERASE"/>
    <property type="match status" value="1"/>
</dbReference>
<proteinExistence type="predicted"/>
<name>A0ABV1HVZ7_9FIRM</name>
<dbReference type="PANTHER" id="PTHR22916:SF3">
    <property type="entry name" value="UDP-GLCNAC:BETAGAL BETA-1,3-N-ACETYLGLUCOSAMINYLTRANSFERASE-LIKE PROTEIN 1"/>
    <property type="match status" value="1"/>
</dbReference>
<keyword evidence="2" id="KW-0328">Glycosyltransferase</keyword>
<gene>
    <name evidence="2" type="ORF">ABFO16_05755</name>
</gene>
<accession>A0ABV1HVZ7</accession>
<dbReference type="Pfam" id="PF00535">
    <property type="entry name" value="Glycos_transf_2"/>
    <property type="match status" value="1"/>
</dbReference>
<dbReference type="EC" id="2.4.-.-" evidence="2"/>
<sequence>MISVIIPIYNGEKYIEKTINSVLDQPYKDLEILCIDDGSKDSSSEIVKSISDKDNRVKYIYKENGGVHTARNKGIEICSGELAIFLDQDDLWAKNSITPDFIKKLKSDKCDFYKCSYFDVNQSITRGKLHELPNDLIKDIKSDKMQHHSSYVFDSNFLKSNDIFTDEYRCEDWRFLMRCYAYANKARTYNNPFFMYRNNTESVSHSGDSIKSIKSSLDGFVKYEKLSKDAYVKESCGIWAIGMVFELIDKVVSTENAEQKVTDIIKEYDLQSLMRKHWHSEINEDKLNQINQNVELYIRKQKKNNSRDRILYSITRNKLLLKIFERKKYSIKVSEFI</sequence>
<dbReference type="InterPro" id="IPR029044">
    <property type="entry name" value="Nucleotide-diphossugar_trans"/>
</dbReference>
<dbReference type="Proteomes" id="UP001478133">
    <property type="component" value="Unassembled WGS sequence"/>
</dbReference>
<comment type="caution">
    <text evidence="2">The sequence shown here is derived from an EMBL/GenBank/DDBJ whole genome shotgun (WGS) entry which is preliminary data.</text>
</comment>
<dbReference type="EMBL" id="JBBMFI010000017">
    <property type="protein sequence ID" value="MEQ2565738.1"/>
    <property type="molecule type" value="Genomic_DNA"/>
</dbReference>